<gene>
    <name evidence="5" type="ORF">AZI98_07860</name>
</gene>
<evidence type="ECO:0000313" key="6">
    <source>
        <dbReference type="Proteomes" id="UP000076476"/>
    </source>
</evidence>
<dbReference type="InterPro" id="IPR008913">
    <property type="entry name" value="Znf_CHY"/>
</dbReference>
<dbReference type="GO" id="GO:0045041">
    <property type="term" value="P:protein import into mitochondrial intermembrane space"/>
    <property type="evidence" value="ECO:0007669"/>
    <property type="project" value="TreeGrafter"/>
</dbReference>
<dbReference type="Gene3D" id="2.20.28.30">
    <property type="entry name" value="RNA polymerase ii, chain L"/>
    <property type="match status" value="1"/>
</dbReference>
<keyword evidence="3" id="KW-0862">Zinc</keyword>
<dbReference type="Pfam" id="PF05495">
    <property type="entry name" value="zf-CHY"/>
    <property type="match status" value="1"/>
</dbReference>
<evidence type="ECO:0000259" key="4">
    <source>
        <dbReference type="PROSITE" id="PS51266"/>
    </source>
</evidence>
<comment type="caution">
    <text evidence="5">The sequence shown here is derived from an EMBL/GenBank/DDBJ whole genome shotgun (WGS) entry which is preliminary data.</text>
</comment>
<dbReference type="PROSITE" id="PS51266">
    <property type="entry name" value="ZF_CHY"/>
    <property type="match status" value="1"/>
</dbReference>
<keyword evidence="1" id="KW-0479">Metal-binding</keyword>
<proteinExistence type="predicted"/>
<dbReference type="AlphaFoldDB" id="A0A161ZTV1"/>
<dbReference type="PANTHER" id="PTHR28082">
    <property type="entry name" value="ZINC FINGER PROTEIN"/>
    <property type="match status" value="1"/>
</dbReference>
<evidence type="ECO:0000313" key="5">
    <source>
        <dbReference type="EMBL" id="KZN96627.1"/>
    </source>
</evidence>
<dbReference type="EMBL" id="LWBR01000018">
    <property type="protein sequence ID" value="KZN96627.1"/>
    <property type="molecule type" value="Genomic_DNA"/>
</dbReference>
<evidence type="ECO:0000256" key="2">
    <source>
        <dbReference type="ARBA" id="ARBA00022771"/>
    </source>
</evidence>
<dbReference type="InterPro" id="IPR052604">
    <property type="entry name" value="Mito_Tim_assembly_helper"/>
</dbReference>
<organism evidence="5 6">
    <name type="scientific">Aeribacillus pallidus</name>
    <dbReference type="NCBI Taxonomy" id="33936"/>
    <lineage>
        <taxon>Bacteria</taxon>
        <taxon>Bacillati</taxon>
        <taxon>Bacillota</taxon>
        <taxon>Bacilli</taxon>
        <taxon>Bacillales</taxon>
        <taxon>Bacillaceae</taxon>
        <taxon>Aeribacillus</taxon>
    </lineage>
</organism>
<protein>
    <recommendedName>
        <fullName evidence="4">CHY-type domain-containing protein</fullName>
    </recommendedName>
</protein>
<reference evidence="5 6" key="1">
    <citation type="submission" date="2016-04" db="EMBL/GenBank/DDBJ databases">
        <title>Draft genome sequence of Aeribacillus pallidus 8m3 from petroleum reservoir.</title>
        <authorList>
            <person name="Poltaraus A.B."/>
            <person name="Nazina T.N."/>
            <person name="Tourova T.P."/>
            <person name="Malakho S.M."/>
            <person name="Korshunova A.V."/>
            <person name="Sokolova D.S."/>
        </authorList>
    </citation>
    <scope>NUCLEOTIDE SEQUENCE [LARGE SCALE GENOMIC DNA]</scope>
    <source>
        <strain evidence="5 6">8m3</strain>
    </source>
</reference>
<dbReference type="InterPro" id="IPR037274">
    <property type="entry name" value="Znf_CHY_sf"/>
</dbReference>
<dbReference type="PIRSF" id="PIRSF017292">
    <property type="entry name" value="UCP017292_Znf_CHY"/>
    <property type="match status" value="1"/>
</dbReference>
<evidence type="ECO:0000256" key="3">
    <source>
        <dbReference type="ARBA" id="ARBA00022833"/>
    </source>
</evidence>
<dbReference type="PANTHER" id="PTHR28082:SF1">
    <property type="entry name" value="HELPER OF TIM PROTEIN 13"/>
    <property type="match status" value="1"/>
</dbReference>
<dbReference type="SUPFAM" id="SSF161219">
    <property type="entry name" value="CHY zinc finger-like"/>
    <property type="match status" value="1"/>
</dbReference>
<dbReference type="RefSeq" id="WP_063387731.1">
    <property type="nucleotide sequence ID" value="NZ_LWBR01000018.1"/>
</dbReference>
<name>A0A161ZTV1_9BACI</name>
<keyword evidence="2" id="KW-0863">Zinc-finger</keyword>
<accession>A0A161ZTV1</accession>
<dbReference type="Proteomes" id="UP000076476">
    <property type="component" value="Unassembled WGS sequence"/>
</dbReference>
<sequence length="109" mass="12653">MHINGIEVKGKVVDRQSRCKHYHKDVDIIAIKFYCCQTYYPCHKCHEEEGCGNPQVWPKALFDEKAVLCGHCGKELTINEYLHSAYQCPNCNAQFNPGCGLHRHYYFET</sequence>
<dbReference type="GO" id="GO:0008270">
    <property type="term" value="F:zinc ion binding"/>
    <property type="evidence" value="ECO:0007669"/>
    <property type="project" value="UniProtKB-KW"/>
</dbReference>
<dbReference type="InterPro" id="IPR016694">
    <property type="entry name" value="UCP017292"/>
</dbReference>
<feature type="domain" description="CHY-type" evidence="4">
    <location>
        <begin position="12"/>
        <end position="93"/>
    </location>
</feature>
<evidence type="ECO:0000256" key="1">
    <source>
        <dbReference type="ARBA" id="ARBA00022723"/>
    </source>
</evidence>
<dbReference type="OrthoDB" id="882119at2"/>
<keyword evidence="6" id="KW-1185">Reference proteome</keyword>